<feature type="region of interest" description="Disordered" evidence="1">
    <location>
        <begin position="1060"/>
        <end position="1097"/>
    </location>
</feature>
<dbReference type="Proteomes" id="UP000791440">
    <property type="component" value="Unassembled WGS sequence"/>
</dbReference>
<organism evidence="2 3">
    <name type="scientific">Manduca sexta</name>
    <name type="common">Tobacco hawkmoth</name>
    <name type="synonym">Tobacco hornworm</name>
    <dbReference type="NCBI Taxonomy" id="7130"/>
    <lineage>
        <taxon>Eukaryota</taxon>
        <taxon>Metazoa</taxon>
        <taxon>Ecdysozoa</taxon>
        <taxon>Arthropoda</taxon>
        <taxon>Hexapoda</taxon>
        <taxon>Insecta</taxon>
        <taxon>Pterygota</taxon>
        <taxon>Neoptera</taxon>
        <taxon>Endopterygota</taxon>
        <taxon>Lepidoptera</taxon>
        <taxon>Glossata</taxon>
        <taxon>Ditrysia</taxon>
        <taxon>Bombycoidea</taxon>
        <taxon>Sphingidae</taxon>
        <taxon>Sphinginae</taxon>
        <taxon>Sphingini</taxon>
        <taxon>Manduca</taxon>
    </lineage>
</organism>
<evidence type="ECO:0000313" key="3">
    <source>
        <dbReference type="Proteomes" id="UP000791440"/>
    </source>
</evidence>
<proteinExistence type="predicted"/>
<feature type="region of interest" description="Disordered" evidence="1">
    <location>
        <begin position="415"/>
        <end position="436"/>
    </location>
</feature>
<name>A0A921ZII2_MANSE</name>
<gene>
    <name evidence="2" type="ORF">O3G_MSEX010413</name>
</gene>
<feature type="compositionally biased region" description="Basic and acidic residues" evidence="1">
    <location>
        <begin position="424"/>
        <end position="434"/>
    </location>
</feature>
<feature type="region of interest" description="Disordered" evidence="1">
    <location>
        <begin position="1"/>
        <end position="24"/>
    </location>
</feature>
<feature type="region of interest" description="Disordered" evidence="1">
    <location>
        <begin position="497"/>
        <end position="516"/>
    </location>
</feature>
<reference evidence="2" key="1">
    <citation type="journal article" date="2016" name="Insect Biochem. Mol. Biol.">
        <title>Multifaceted biological insights from a draft genome sequence of the tobacco hornworm moth, Manduca sexta.</title>
        <authorList>
            <person name="Kanost M.R."/>
            <person name="Arrese E.L."/>
            <person name="Cao X."/>
            <person name="Chen Y.R."/>
            <person name="Chellapilla S."/>
            <person name="Goldsmith M.R."/>
            <person name="Grosse-Wilde E."/>
            <person name="Heckel D.G."/>
            <person name="Herndon N."/>
            <person name="Jiang H."/>
            <person name="Papanicolaou A."/>
            <person name="Qu J."/>
            <person name="Soulages J.L."/>
            <person name="Vogel H."/>
            <person name="Walters J."/>
            <person name="Waterhouse R.M."/>
            <person name="Ahn S.J."/>
            <person name="Almeida F.C."/>
            <person name="An C."/>
            <person name="Aqrawi P."/>
            <person name="Bretschneider A."/>
            <person name="Bryant W.B."/>
            <person name="Bucks S."/>
            <person name="Chao H."/>
            <person name="Chevignon G."/>
            <person name="Christen J.M."/>
            <person name="Clarke D.F."/>
            <person name="Dittmer N.T."/>
            <person name="Ferguson L.C.F."/>
            <person name="Garavelou S."/>
            <person name="Gordon K.H.J."/>
            <person name="Gunaratna R.T."/>
            <person name="Han Y."/>
            <person name="Hauser F."/>
            <person name="He Y."/>
            <person name="Heidel-Fischer H."/>
            <person name="Hirsh A."/>
            <person name="Hu Y."/>
            <person name="Jiang H."/>
            <person name="Kalra D."/>
            <person name="Klinner C."/>
            <person name="Konig C."/>
            <person name="Kovar C."/>
            <person name="Kroll A.R."/>
            <person name="Kuwar S.S."/>
            <person name="Lee S.L."/>
            <person name="Lehman R."/>
            <person name="Li K."/>
            <person name="Li Z."/>
            <person name="Liang H."/>
            <person name="Lovelace S."/>
            <person name="Lu Z."/>
            <person name="Mansfield J.H."/>
            <person name="McCulloch K.J."/>
            <person name="Mathew T."/>
            <person name="Morton B."/>
            <person name="Muzny D.M."/>
            <person name="Neunemann D."/>
            <person name="Ongeri F."/>
            <person name="Pauchet Y."/>
            <person name="Pu L.L."/>
            <person name="Pyrousis I."/>
            <person name="Rao X.J."/>
            <person name="Redding A."/>
            <person name="Roesel C."/>
            <person name="Sanchez-Gracia A."/>
            <person name="Schaack S."/>
            <person name="Shukla A."/>
            <person name="Tetreau G."/>
            <person name="Wang Y."/>
            <person name="Xiong G.H."/>
            <person name="Traut W."/>
            <person name="Walsh T.K."/>
            <person name="Worley K.C."/>
            <person name="Wu D."/>
            <person name="Wu W."/>
            <person name="Wu Y.Q."/>
            <person name="Zhang X."/>
            <person name="Zou Z."/>
            <person name="Zucker H."/>
            <person name="Briscoe A.D."/>
            <person name="Burmester T."/>
            <person name="Clem R.J."/>
            <person name="Feyereisen R."/>
            <person name="Grimmelikhuijzen C.J.P."/>
            <person name="Hamodrakas S.J."/>
            <person name="Hansson B.S."/>
            <person name="Huguet E."/>
            <person name="Jermiin L.S."/>
            <person name="Lan Q."/>
            <person name="Lehman H.K."/>
            <person name="Lorenzen M."/>
            <person name="Merzendorfer H."/>
            <person name="Michalopoulos I."/>
            <person name="Morton D.B."/>
            <person name="Muthukrishnan S."/>
            <person name="Oakeshott J.G."/>
            <person name="Palmer W."/>
            <person name="Park Y."/>
            <person name="Passarelli A.L."/>
            <person name="Rozas J."/>
            <person name="Schwartz L.M."/>
            <person name="Smith W."/>
            <person name="Southgate A."/>
            <person name="Vilcinskas A."/>
            <person name="Vogt R."/>
            <person name="Wang P."/>
            <person name="Werren J."/>
            <person name="Yu X.Q."/>
            <person name="Zhou J.J."/>
            <person name="Brown S.J."/>
            <person name="Scherer S.E."/>
            <person name="Richards S."/>
            <person name="Blissard G.W."/>
        </authorList>
    </citation>
    <scope>NUCLEOTIDE SEQUENCE</scope>
</reference>
<keyword evidence="3" id="KW-1185">Reference proteome</keyword>
<accession>A0A921ZII2</accession>
<protein>
    <submittedName>
        <fullName evidence="2">Uncharacterized protein</fullName>
    </submittedName>
</protein>
<reference evidence="2" key="2">
    <citation type="submission" date="2020-12" db="EMBL/GenBank/DDBJ databases">
        <authorList>
            <person name="Kanost M."/>
        </authorList>
    </citation>
    <scope>NUCLEOTIDE SEQUENCE</scope>
</reference>
<sequence>MLINRVSEVNDRGDPNTDRVDDHNQDYQTASDLFDIMSKNHNLNVTGALTPSDLVLLYKNLDVGVNLVSESTITPKRNNQHIETVVYEDGPDSDDSDISEIYNTDDVNVYDCNKERLDILNNGSSCGNSLCQKLGGIEIQSSNIKDYHQYFNIFQDPLIKDQLNYNLGFENCDGAVLPATLLDYICCKRLEDNYNFYMDNIIRYVKHTIEQLKRISNGDYLTDKAKEKWREVGDPVDKTNNTKILATSTSIPLHIERKRSNHMSAWDDIVHSEVDVRSLSKILEKKIIVEVPKLICGTYKLFSRRCADNLIISCKRENDPIEEENEGPRVDVVLQLEKSQSGHVVSNISSIMVLKTNQEICAEDSLSLPYKDVEDSFFDAKDGNSRSKLQIVEIKPNDDNCLQLVPKTTQGEPYGCKDNYFNDEESRQGTHDTNEYPCSENDNVCSKNHSFLESSESNDAFKDIPDDELDPQPGTSFNPMLTEDLQLTMRRFNLPSSLPEESVDDVSQNTLNKKKSPTRIRIKSPYENQSHLLEEKKRRRLLEIREKRERKKLALGENCKISKHKYARGGILPQASSSVTKLSITNKSFYNSIYGQTVVDQSKNKNRKGGKNDAIPEVPLDHEGEHDAQILTPDTKKYINRSYYLDDTETEMLYMDMKKNEISEIKACSASTSVESSDFRANLTLLSQLIGPSVTDLNGNVNQAISEEQTLSPNETSVVDAKDNVEPIAIVTTKSIINLAPANTPKHESTRDINDQKKPSSSVECRKSIDKIYDLMKKLENGDGDEEDVPKPKLTSAPTDRVDTIGRRVSSTIQGSDSGTSLKHRLTSSNPSCFSFEKTNIEIPKLKTLNKGPEIPVVPKVIISNKVQIIKPDGEKSKKPKRSITSPTVKTQDNPLKAISQLLHEFDNVQKCRQKTGDLKPIKKHEITSNDVKSISCQGSSKRRSRLELHFKETEVLERPKVTSPRKLKTSLGLNRNARQPIISDDNHNKLTKRKINDIIDEVKEARGEAVKGPSKFYSRLNSLAQPKKSYVQARIDEHPIRAVKAPPEKPQKLALAPLLSERNVGSTNTKNKLKGTGTEATSSVCIKQPPVQPIGV</sequence>
<evidence type="ECO:0000313" key="2">
    <source>
        <dbReference type="EMBL" id="KAG6457659.1"/>
    </source>
</evidence>
<feature type="region of interest" description="Disordered" evidence="1">
    <location>
        <begin position="742"/>
        <end position="765"/>
    </location>
</feature>
<feature type="compositionally biased region" description="Low complexity" evidence="1">
    <location>
        <begin position="1068"/>
        <end position="1079"/>
    </location>
</feature>
<dbReference type="EMBL" id="JH668553">
    <property type="protein sequence ID" value="KAG6457659.1"/>
    <property type="molecule type" value="Genomic_DNA"/>
</dbReference>
<feature type="compositionally biased region" description="Basic and acidic residues" evidence="1">
    <location>
        <begin position="8"/>
        <end position="24"/>
    </location>
</feature>
<feature type="compositionally biased region" description="Basic and acidic residues" evidence="1">
    <location>
        <begin position="745"/>
        <end position="765"/>
    </location>
</feature>
<comment type="caution">
    <text evidence="2">The sequence shown here is derived from an EMBL/GenBank/DDBJ whole genome shotgun (WGS) entry which is preliminary data.</text>
</comment>
<dbReference type="AlphaFoldDB" id="A0A921ZII2"/>
<evidence type="ECO:0000256" key="1">
    <source>
        <dbReference type="SAM" id="MobiDB-lite"/>
    </source>
</evidence>
<feature type="region of interest" description="Disordered" evidence="1">
    <location>
        <begin position="458"/>
        <end position="478"/>
    </location>
</feature>